<reference evidence="15 16" key="1">
    <citation type="submission" date="2016-11" db="EMBL/GenBank/DDBJ databases">
        <authorList>
            <person name="Jaros S."/>
            <person name="Januszkiewicz K."/>
            <person name="Wedrychowicz H."/>
        </authorList>
    </citation>
    <scope>NUCLEOTIDE SEQUENCE [LARGE SCALE GENOMIC DNA]</scope>
    <source>
        <strain evidence="15 16">DSM 29431</strain>
    </source>
</reference>
<dbReference type="Gene3D" id="1.20.950.20">
    <property type="entry name" value="Transmembrane di-heme cytochromes, Chain C"/>
    <property type="match status" value="1"/>
</dbReference>
<dbReference type="PANTHER" id="PTHR30529">
    <property type="entry name" value="CYTOCHROME B561"/>
    <property type="match status" value="1"/>
</dbReference>
<keyword evidence="7" id="KW-0479">Metal-binding</keyword>
<evidence type="ECO:0000256" key="4">
    <source>
        <dbReference type="ARBA" id="ARBA00022475"/>
    </source>
</evidence>
<protein>
    <submittedName>
        <fullName evidence="15">Cytochrome b561</fullName>
    </submittedName>
</protein>
<organism evidence="15 16">
    <name type="scientific">Marivita hallyeonensis</name>
    <dbReference type="NCBI Taxonomy" id="996342"/>
    <lineage>
        <taxon>Bacteria</taxon>
        <taxon>Pseudomonadati</taxon>
        <taxon>Pseudomonadota</taxon>
        <taxon>Alphaproteobacteria</taxon>
        <taxon>Rhodobacterales</taxon>
        <taxon>Roseobacteraceae</taxon>
        <taxon>Marivita</taxon>
    </lineage>
</organism>
<keyword evidence="10" id="KW-0408">Iron</keyword>
<keyword evidence="5" id="KW-0349">Heme</keyword>
<comment type="similarity">
    <text evidence="12">Belongs to the cytochrome b561 family.</text>
</comment>
<dbReference type="Proteomes" id="UP000184221">
    <property type="component" value="Unassembled WGS sequence"/>
</dbReference>
<dbReference type="InterPro" id="IPR052168">
    <property type="entry name" value="Cytochrome_b561_oxidase"/>
</dbReference>
<dbReference type="Pfam" id="PF01292">
    <property type="entry name" value="Ni_hydr_CYTB"/>
    <property type="match status" value="1"/>
</dbReference>
<dbReference type="PANTHER" id="PTHR30529:SF1">
    <property type="entry name" value="CYTOCHROME B561 HOMOLOG 2"/>
    <property type="match status" value="1"/>
</dbReference>
<evidence type="ECO:0000256" key="8">
    <source>
        <dbReference type="ARBA" id="ARBA00022982"/>
    </source>
</evidence>
<evidence type="ECO:0000259" key="14">
    <source>
        <dbReference type="Pfam" id="PF01292"/>
    </source>
</evidence>
<evidence type="ECO:0000313" key="16">
    <source>
        <dbReference type="Proteomes" id="UP000184221"/>
    </source>
</evidence>
<comment type="subcellular location">
    <subcellularLocation>
        <location evidence="2">Cell membrane</location>
        <topology evidence="2">Multi-pass membrane protein</topology>
    </subcellularLocation>
</comment>
<keyword evidence="9 13" id="KW-1133">Transmembrane helix</keyword>
<feature type="transmembrane region" description="Helical" evidence="13">
    <location>
        <begin position="14"/>
        <end position="34"/>
    </location>
</feature>
<dbReference type="GO" id="GO:0020037">
    <property type="term" value="F:heme binding"/>
    <property type="evidence" value="ECO:0007669"/>
    <property type="project" value="TreeGrafter"/>
</dbReference>
<sequence length="185" mass="20728">MTDQATKYNVPARVIHWTMALIILGMIPVGFLMLNEQISREVRNTMFIAHKNLGVLMLVLIFVRLIYRWRNPPRLRPVALPAIQEFAAHATHVALYVMLLIMPLSGYIRVRAGGFPIEALDALGVPALVPRSDALAEVAKTVHFYAAYGILILIAMHVGAAAFHGIIRKDGIFSRMWPIFSRESN</sequence>
<evidence type="ECO:0000256" key="6">
    <source>
        <dbReference type="ARBA" id="ARBA00022692"/>
    </source>
</evidence>
<dbReference type="InterPro" id="IPR016174">
    <property type="entry name" value="Di-haem_cyt_TM"/>
</dbReference>
<evidence type="ECO:0000256" key="1">
    <source>
        <dbReference type="ARBA" id="ARBA00001970"/>
    </source>
</evidence>
<keyword evidence="16" id="KW-1185">Reference proteome</keyword>
<dbReference type="STRING" id="996342.SAMN05443551_2032"/>
<evidence type="ECO:0000256" key="11">
    <source>
        <dbReference type="ARBA" id="ARBA00023136"/>
    </source>
</evidence>
<evidence type="ECO:0000256" key="12">
    <source>
        <dbReference type="ARBA" id="ARBA00037975"/>
    </source>
</evidence>
<evidence type="ECO:0000313" key="15">
    <source>
        <dbReference type="EMBL" id="SHH34396.1"/>
    </source>
</evidence>
<keyword evidence="3" id="KW-0813">Transport</keyword>
<dbReference type="AlphaFoldDB" id="A0A1M5S7C9"/>
<dbReference type="OrthoDB" id="8156287at2"/>
<dbReference type="RefSeq" id="WP_072777343.1">
    <property type="nucleotide sequence ID" value="NZ_FQXC01000002.1"/>
</dbReference>
<keyword evidence="8" id="KW-0249">Electron transport</keyword>
<dbReference type="InterPro" id="IPR011577">
    <property type="entry name" value="Cyt_b561_bac/Ni-Hgenase"/>
</dbReference>
<feature type="transmembrane region" description="Helical" evidence="13">
    <location>
        <begin position="87"/>
        <end position="108"/>
    </location>
</feature>
<evidence type="ECO:0000256" key="2">
    <source>
        <dbReference type="ARBA" id="ARBA00004651"/>
    </source>
</evidence>
<keyword evidence="4" id="KW-1003">Cell membrane</keyword>
<dbReference type="GO" id="GO:0022904">
    <property type="term" value="P:respiratory electron transport chain"/>
    <property type="evidence" value="ECO:0007669"/>
    <property type="project" value="InterPro"/>
</dbReference>
<gene>
    <name evidence="15" type="ORF">SAMN05443551_2032</name>
</gene>
<evidence type="ECO:0000256" key="10">
    <source>
        <dbReference type="ARBA" id="ARBA00023004"/>
    </source>
</evidence>
<evidence type="ECO:0000256" key="9">
    <source>
        <dbReference type="ARBA" id="ARBA00022989"/>
    </source>
</evidence>
<feature type="transmembrane region" description="Helical" evidence="13">
    <location>
        <begin position="145"/>
        <end position="167"/>
    </location>
</feature>
<feature type="domain" description="Cytochrome b561 bacterial/Ni-hydrogenase" evidence="14">
    <location>
        <begin position="8"/>
        <end position="178"/>
    </location>
</feature>
<evidence type="ECO:0000256" key="5">
    <source>
        <dbReference type="ARBA" id="ARBA00022617"/>
    </source>
</evidence>
<dbReference type="EMBL" id="FQXC01000002">
    <property type="protein sequence ID" value="SHH34396.1"/>
    <property type="molecule type" value="Genomic_DNA"/>
</dbReference>
<keyword evidence="6 13" id="KW-0812">Transmembrane</keyword>
<evidence type="ECO:0000256" key="7">
    <source>
        <dbReference type="ARBA" id="ARBA00022723"/>
    </source>
</evidence>
<dbReference type="SUPFAM" id="SSF81342">
    <property type="entry name" value="Transmembrane di-heme cytochromes"/>
    <property type="match status" value="1"/>
</dbReference>
<keyword evidence="11 13" id="KW-0472">Membrane</keyword>
<comment type="cofactor">
    <cofactor evidence="1">
        <name>heme b</name>
        <dbReference type="ChEBI" id="CHEBI:60344"/>
    </cofactor>
</comment>
<feature type="transmembrane region" description="Helical" evidence="13">
    <location>
        <begin position="46"/>
        <end position="67"/>
    </location>
</feature>
<evidence type="ECO:0000256" key="3">
    <source>
        <dbReference type="ARBA" id="ARBA00022448"/>
    </source>
</evidence>
<name>A0A1M5S7C9_9RHOB</name>
<proteinExistence type="inferred from homology"/>
<dbReference type="GO" id="GO:0005886">
    <property type="term" value="C:plasma membrane"/>
    <property type="evidence" value="ECO:0007669"/>
    <property type="project" value="UniProtKB-SubCell"/>
</dbReference>
<dbReference type="GO" id="GO:0009055">
    <property type="term" value="F:electron transfer activity"/>
    <property type="evidence" value="ECO:0007669"/>
    <property type="project" value="InterPro"/>
</dbReference>
<accession>A0A1M5S7C9</accession>
<dbReference type="GO" id="GO:0046872">
    <property type="term" value="F:metal ion binding"/>
    <property type="evidence" value="ECO:0007669"/>
    <property type="project" value="UniProtKB-KW"/>
</dbReference>
<evidence type="ECO:0000256" key="13">
    <source>
        <dbReference type="SAM" id="Phobius"/>
    </source>
</evidence>